<organism evidence="4">
    <name type="scientific">Haemonchus placei</name>
    <name type="common">Barber's pole worm</name>
    <dbReference type="NCBI Taxonomy" id="6290"/>
    <lineage>
        <taxon>Eukaryota</taxon>
        <taxon>Metazoa</taxon>
        <taxon>Ecdysozoa</taxon>
        <taxon>Nematoda</taxon>
        <taxon>Chromadorea</taxon>
        <taxon>Rhabditida</taxon>
        <taxon>Rhabditina</taxon>
        <taxon>Rhabditomorpha</taxon>
        <taxon>Strongyloidea</taxon>
        <taxon>Trichostrongylidae</taxon>
        <taxon>Haemonchus</taxon>
    </lineage>
</organism>
<evidence type="ECO:0000313" key="2">
    <source>
        <dbReference type="EMBL" id="VDO38076.1"/>
    </source>
</evidence>
<accession>A0A0N4WFX6</accession>
<name>A0A0N4WFX6_HAEPC</name>
<evidence type="ECO:0000313" key="3">
    <source>
        <dbReference type="Proteomes" id="UP000268014"/>
    </source>
</evidence>
<reference evidence="2 3" key="2">
    <citation type="submission" date="2018-11" db="EMBL/GenBank/DDBJ databases">
        <authorList>
            <consortium name="Pathogen Informatics"/>
        </authorList>
    </citation>
    <scope>NUCLEOTIDE SEQUENCE [LARGE SCALE GENOMIC DNA]</scope>
    <source>
        <strain evidence="2 3">MHpl1</strain>
    </source>
</reference>
<protein>
    <submittedName>
        <fullName evidence="4">Ovule protein</fullName>
    </submittedName>
</protein>
<keyword evidence="3" id="KW-1185">Reference proteome</keyword>
<dbReference type="Proteomes" id="UP000268014">
    <property type="component" value="Unassembled WGS sequence"/>
</dbReference>
<dbReference type="WBParaSite" id="HPLM_0000966601-mRNA-1">
    <property type="protein sequence ID" value="HPLM_0000966601-mRNA-1"/>
    <property type="gene ID" value="HPLM_0000966601"/>
</dbReference>
<reference evidence="4" key="1">
    <citation type="submission" date="2017-02" db="UniProtKB">
        <authorList>
            <consortium name="WormBaseParasite"/>
        </authorList>
    </citation>
    <scope>IDENTIFICATION</scope>
</reference>
<keyword evidence="1" id="KW-0472">Membrane</keyword>
<sequence length="63" mass="7569">MSDPIKKSETLRCCRLFHVRTLAIVIALLEVTFLLYQVRVKYLELRRFLLKRRTIIILEVTHV</sequence>
<keyword evidence="1" id="KW-0812">Transmembrane</keyword>
<dbReference type="AlphaFoldDB" id="A0A0N4WFX6"/>
<keyword evidence="1" id="KW-1133">Transmembrane helix</keyword>
<dbReference type="OrthoDB" id="5817136at2759"/>
<gene>
    <name evidence="2" type="ORF">HPLM_LOCUS9658</name>
</gene>
<dbReference type="EMBL" id="UZAF01017116">
    <property type="protein sequence ID" value="VDO38076.1"/>
    <property type="molecule type" value="Genomic_DNA"/>
</dbReference>
<evidence type="ECO:0000313" key="4">
    <source>
        <dbReference type="WBParaSite" id="HPLM_0000966601-mRNA-1"/>
    </source>
</evidence>
<evidence type="ECO:0000256" key="1">
    <source>
        <dbReference type="SAM" id="Phobius"/>
    </source>
</evidence>
<feature type="transmembrane region" description="Helical" evidence="1">
    <location>
        <begin position="21"/>
        <end position="38"/>
    </location>
</feature>
<proteinExistence type="predicted"/>